<dbReference type="AlphaFoldDB" id="A0A5C4M1L7"/>
<dbReference type="InterPro" id="IPR045864">
    <property type="entry name" value="aa-tRNA-synth_II/BPL/LPL"/>
</dbReference>
<dbReference type="PROSITE" id="PS51733">
    <property type="entry name" value="BPL_LPL_CATALYTIC"/>
    <property type="match status" value="1"/>
</dbReference>
<comment type="caution">
    <text evidence="2">The sequence shown here is derived from an EMBL/GenBank/DDBJ whole genome shotgun (WGS) entry which is preliminary data.</text>
</comment>
<dbReference type="PANTHER" id="PTHR43679:SF2">
    <property type="entry name" value="OCTANOYL-[GCVH]:PROTEIN N-OCTANOYLTRANSFERASE"/>
    <property type="match status" value="1"/>
</dbReference>
<accession>A0A5C4M1L7</accession>
<dbReference type="Pfam" id="PF21948">
    <property type="entry name" value="LplA-B_cat"/>
    <property type="match status" value="1"/>
</dbReference>
<sequence>MRAHWRLLTDDGAGAAEGLALDEALMAGYARDADARPPTLRLYTYRNHCALVGRYQNLAAEVDLGACERTGTEVSRRPTGGGAIIMGAGQLGVAMIDRAPVGKRPREIIEECSAAVSAGLAELGITATFRGKNDLEVGGRKIAGLGLYIDERGGMLFHASVLAGLDVGFMLEVLRIPAAKLADKAAAAVEERVTTVTRETGREVDGAAIRDHVALGFAKAFGVELEPGTPGDAEVASAAGLARDRYRATSWLSEQGAIPDGSGSALLKTPEGLVRIYLSTHGDLVKSAVVVGDFAIMPPALGRLEADLRWRRLDPVVVNGIVSASGADRALGVGADRLVQTVLTAGRQAGTLAAAAPVRSAGSCYFPEQS</sequence>
<dbReference type="InterPro" id="IPR050664">
    <property type="entry name" value="Octanoyltrans_LipM/LipL"/>
</dbReference>
<dbReference type="SUPFAM" id="SSF55681">
    <property type="entry name" value="Class II aaRS and biotin synthetases"/>
    <property type="match status" value="1"/>
</dbReference>
<dbReference type="Gene3D" id="3.30.390.50">
    <property type="entry name" value="CO dehydrogenase flavoprotein, C-terminal domain"/>
    <property type="match status" value="1"/>
</dbReference>
<name>A0A5C4M1L7_9PSEU</name>
<dbReference type="InterPro" id="IPR004143">
    <property type="entry name" value="BPL_LPL_catalytic"/>
</dbReference>
<proteinExistence type="predicted"/>
<dbReference type="RefSeq" id="WP_139097212.1">
    <property type="nucleotide sequence ID" value="NZ_VDFW01000010.1"/>
</dbReference>
<organism evidence="2 3">
    <name type="scientific">Amycolatopsis alkalitolerans</name>
    <dbReference type="NCBI Taxonomy" id="2547244"/>
    <lineage>
        <taxon>Bacteria</taxon>
        <taxon>Bacillati</taxon>
        <taxon>Actinomycetota</taxon>
        <taxon>Actinomycetes</taxon>
        <taxon>Pseudonocardiales</taxon>
        <taxon>Pseudonocardiaceae</taxon>
        <taxon>Amycolatopsis</taxon>
    </lineage>
</organism>
<dbReference type="OrthoDB" id="9788148at2"/>
<reference evidence="2 3" key="1">
    <citation type="submission" date="2019-06" db="EMBL/GenBank/DDBJ databases">
        <title>Amycolatopsis alkalitolerans sp. nov., isolated from Gastrodia elata Blume.</title>
        <authorList>
            <person name="Narsing Rao M.P."/>
            <person name="Li W.J."/>
        </authorList>
    </citation>
    <scope>NUCLEOTIDE SEQUENCE [LARGE SCALE GENOMIC DNA]</scope>
    <source>
        <strain evidence="2 3">SYSUP0005</strain>
    </source>
</reference>
<keyword evidence="3" id="KW-1185">Reference proteome</keyword>
<evidence type="ECO:0000259" key="1">
    <source>
        <dbReference type="PROSITE" id="PS51733"/>
    </source>
</evidence>
<evidence type="ECO:0000313" key="3">
    <source>
        <dbReference type="Proteomes" id="UP000305546"/>
    </source>
</evidence>
<protein>
    <recommendedName>
        <fullName evidence="1">BPL/LPL catalytic domain-containing protein</fullName>
    </recommendedName>
</protein>
<dbReference type="PANTHER" id="PTHR43679">
    <property type="entry name" value="OCTANOYLTRANSFERASE LIPM-RELATED"/>
    <property type="match status" value="1"/>
</dbReference>
<gene>
    <name evidence="2" type="ORF">FG385_14400</name>
</gene>
<dbReference type="EMBL" id="VDFW01000010">
    <property type="protein sequence ID" value="TNC25827.1"/>
    <property type="molecule type" value="Genomic_DNA"/>
</dbReference>
<feature type="domain" description="BPL/LPL catalytic" evidence="1">
    <location>
        <begin position="34"/>
        <end position="225"/>
    </location>
</feature>
<dbReference type="Gene3D" id="3.30.930.10">
    <property type="entry name" value="Bira Bifunctional Protein, Domain 2"/>
    <property type="match status" value="1"/>
</dbReference>
<evidence type="ECO:0000313" key="2">
    <source>
        <dbReference type="EMBL" id="TNC25827.1"/>
    </source>
</evidence>
<dbReference type="Proteomes" id="UP000305546">
    <property type="component" value="Unassembled WGS sequence"/>
</dbReference>